<dbReference type="CDD" id="cd06261">
    <property type="entry name" value="TM_PBP2"/>
    <property type="match status" value="1"/>
</dbReference>
<dbReference type="PROSITE" id="PS50928">
    <property type="entry name" value="ABC_TM1"/>
    <property type="match status" value="1"/>
</dbReference>
<dbReference type="PANTHER" id="PTHR30614:SF20">
    <property type="entry name" value="GLUTAMINE TRANSPORT SYSTEM PERMEASE PROTEIN GLNP"/>
    <property type="match status" value="1"/>
</dbReference>
<dbReference type="EMBL" id="DXAN01000011">
    <property type="protein sequence ID" value="HJA08381.1"/>
    <property type="molecule type" value="Genomic_DNA"/>
</dbReference>
<proteinExistence type="inferred from homology"/>
<protein>
    <submittedName>
        <fullName evidence="10">Amino acid ABC transporter permease</fullName>
    </submittedName>
</protein>
<dbReference type="Gene3D" id="1.10.3720.10">
    <property type="entry name" value="MetI-like"/>
    <property type="match status" value="1"/>
</dbReference>
<dbReference type="SUPFAM" id="SSF161098">
    <property type="entry name" value="MetI-like"/>
    <property type="match status" value="1"/>
</dbReference>
<dbReference type="Proteomes" id="UP000824225">
    <property type="component" value="Unassembled WGS sequence"/>
</dbReference>
<dbReference type="GO" id="GO:0006865">
    <property type="term" value="P:amino acid transport"/>
    <property type="evidence" value="ECO:0007669"/>
    <property type="project" value="UniProtKB-KW"/>
</dbReference>
<comment type="subcellular location">
    <subcellularLocation>
        <location evidence="2 8">Cell membrane</location>
        <topology evidence="2 8">Multi-pass membrane protein</topology>
    </subcellularLocation>
</comment>
<feature type="domain" description="ABC transmembrane type-1" evidence="9">
    <location>
        <begin position="73"/>
        <end position="290"/>
    </location>
</feature>
<evidence type="ECO:0000313" key="11">
    <source>
        <dbReference type="Proteomes" id="UP000824225"/>
    </source>
</evidence>
<evidence type="ECO:0000256" key="8">
    <source>
        <dbReference type="RuleBase" id="RU363032"/>
    </source>
</evidence>
<evidence type="ECO:0000256" key="6">
    <source>
        <dbReference type="ARBA" id="ARBA00022989"/>
    </source>
</evidence>
<evidence type="ECO:0000256" key="5">
    <source>
        <dbReference type="ARBA" id="ARBA00022970"/>
    </source>
</evidence>
<keyword evidence="5" id="KW-0029">Amino-acid transport</keyword>
<organism evidence="10 11">
    <name type="scientific">Candidatus Mailhella merdigallinarum</name>
    <dbReference type="NCBI Taxonomy" id="2838658"/>
    <lineage>
        <taxon>Bacteria</taxon>
        <taxon>Pseudomonadati</taxon>
        <taxon>Thermodesulfobacteriota</taxon>
        <taxon>Desulfovibrionia</taxon>
        <taxon>Desulfovibrionales</taxon>
        <taxon>Desulfovibrionaceae</taxon>
        <taxon>Mailhella</taxon>
    </lineage>
</organism>
<evidence type="ECO:0000256" key="2">
    <source>
        <dbReference type="ARBA" id="ARBA00004651"/>
    </source>
</evidence>
<comment type="caution">
    <text evidence="10">The sequence shown here is derived from an EMBL/GenBank/DDBJ whole genome shotgun (WGS) entry which is preliminary data.</text>
</comment>
<evidence type="ECO:0000256" key="7">
    <source>
        <dbReference type="ARBA" id="ARBA00023136"/>
    </source>
</evidence>
<evidence type="ECO:0000256" key="3">
    <source>
        <dbReference type="ARBA" id="ARBA00010072"/>
    </source>
</evidence>
<feature type="transmembrane region" description="Helical" evidence="8">
    <location>
        <begin position="271"/>
        <end position="290"/>
    </location>
</feature>
<sequence length="303" mass="33779">MNYIPGTSPARSWRRLNRRDVLLAVCGLAFALWFLSRALAVTQHHWDWTALAPYVLTRDAAGQWQAGALLRGLFTTLRVGAWSMLLALFSGGLVGVLSAHQRGFASLPAVVYVNLLRNTPPLVLLFLVFFFAGSFFTEPLLRVSDLVQSLSPAAQELFSALLAPPDQLDRMVAAVLTLGLYEGAYVAEIVRAGLESVPKSQWEASAGQGMTPRQQYRYVIFPQAARLMTPPLVNQAISTFKETTLASIISLPELTFQSLEIMAVTRMTFELWLTTATLYLLISYTWSGLGRRLEQSRRWRPLE</sequence>
<evidence type="ECO:0000313" key="10">
    <source>
        <dbReference type="EMBL" id="HJA08381.1"/>
    </source>
</evidence>
<keyword evidence="7 8" id="KW-0472">Membrane</keyword>
<feature type="transmembrane region" description="Helical" evidence="8">
    <location>
        <begin position="79"/>
        <end position="99"/>
    </location>
</feature>
<accession>A0A9D2HDW7</accession>
<name>A0A9D2HDW7_9BACT</name>
<dbReference type="GO" id="GO:0005886">
    <property type="term" value="C:plasma membrane"/>
    <property type="evidence" value="ECO:0007669"/>
    <property type="project" value="UniProtKB-SubCell"/>
</dbReference>
<keyword evidence="4 8" id="KW-0812">Transmembrane</keyword>
<comment type="similarity">
    <text evidence="3">Belongs to the binding-protein-dependent transport system permease family. HisMQ subfamily.</text>
</comment>
<reference evidence="10" key="1">
    <citation type="journal article" date="2021" name="PeerJ">
        <title>Extensive microbial diversity within the chicken gut microbiome revealed by metagenomics and culture.</title>
        <authorList>
            <person name="Gilroy R."/>
            <person name="Ravi A."/>
            <person name="Getino M."/>
            <person name="Pursley I."/>
            <person name="Horton D.L."/>
            <person name="Alikhan N.F."/>
            <person name="Baker D."/>
            <person name="Gharbi K."/>
            <person name="Hall N."/>
            <person name="Watson M."/>
            <person name="Adriaenssens E.M."/>
            <person name="Foster-Nyarko E."/>
            <person name="Jarju S."/>
            <person name="Secka A."/>
            <person name="Antonio M."/>
            <person name="Oren A."/>
            <person name="Chaudhuri R.R."/>
            <person name="La Ragione R."/>
            <person name="Hildebrand F."/>
            <person name="Pallen M.J."/>
        </authorList>
    </citation>
    <scope>NUCLEOTIDE SEQUENCE</scope>
    <source>
        <strain evidence="10">CHK186-16707</strain>
    </source>
</reference>
<dbReference type="InterPro" id="IPR000515">
    <property type="entry name" value="MetI-like"/>
</dbReference>
<gene>
    <name evidence="10" type="ORF">H9962_04220</name>
</gene>
<dbReference type="InterPro" id="IPR043429">
    <property type="entry name" value="ArtM/GltK/GlnP/TcyL/YhdX-like"/>
</dbReference>
<keyword evidence="6 8" id="KW-1133">Transmembrane helix</keyword>
<keyword evidence="8" id="KW-0813">Transport</keyword>
<comment type="function">
    <text evidence="1">Part of the binding-protein-dependent transport system for glutamine; probably responsible for the translocation of the substrate across the membrane.</text>
</comment>
<evidence type="ECO:0000259" key="9">
    <source>
        <dbReference type="PROSITE" id="PS50928"/>
    </source>
</evidence>
<dbReference type="InterPro" id="IPR035906">
    <property type="entry name" value="MetI-like_sf"/>
</dbReference>
<dbReference type="AlphaFoldDB" id="A0A9D2HDW7"/>
<dbReference type="PANTHER" id="PTHR30614">
    <property type="entry name" value="MEMBRANE COMPONENT OF AMINO ACID ABC TRANSPORTER"/>
    <property type="match status" value="1"/>
</dbReference>
<feature type="transmembrane region" description="Helical" evidence="8">
    <location>
        <begin position="120"/>
        <end position="137"/>
    </location>
</feature>
<reference evidence="10" key="2">
    <citation type="submission" date="2021-04" db="EMBL/GenBank/DDBJ databases">
        <authorList>
            <person name="Gilroy R."/>
        </authorList>
    </citation>
    <scope>NUCLEOTIDE SEQUENCE</scope>
    <source>
        <strain evidence="10">CHK186-16707</strain>
    </source>
</reference>
<dbReference type="GO" id="GO:0055085">
    <property type="term" value="P:transmembrane transport"/>
    <property type="evidence" value="ECO:0007669"/>
    <property type="project" value="InterPro"/>
</dbReference>
<evidence type="ECO:0000256" key="1">
    <source>
        <dbReference type="ARBA" id="ARBA00003159"/>
    </source>
</evidence>
<evidence type="ECO:0000256" key="4">
    <source>
        <dbReference type="ARBA" id="ARBA00022692"/>
    </source>
</evidence>
<dbReference type="Pfam" id="PF00528">
    <property type="entry name" value="BPD_transp_1"/>
    <property type="match status" value="1"/>
</dbReference>